<feature type="region of interest" description="Disordered" evidence="1">
    <location>
        <begin position="43"/>
        <end position="84"/>
    </location>
</feature>
<organism evidence="2 3">
    <name type="scientific">Rhipicephalus sanguineus</name>
    <name type="common">Brown dog tick</name>
    <name type="synonym">Ixodes sanguineus</name>
    <dbReference type="NCBI Taxonomy" id="34632"/>
    <lineage>
        <taxon>Eukaryota</taxon>
        <taxon>Metazoa</taxon>
        <taxon>Ecdysozoa</taxon>
        <taxon>Arthropoda</taxon>
        <taxon>Chelicerata</taxon>
        <taxon>Arachnida</taxon>
        <taxon>Acari</taxon>
        <taxon>Parasitiformes</taxon>
        <taxon>Ixodida</taxon>
        <taxon>Ixodoidea</taxon>
        <taxon>Ixodidae</taxon>
        <taxon>Rhipicephalinae</taxon>
        <taxon>Rhipicephalus</taxon>
        <taxon>Rhipicephalus</taxon>
    </lineage>
</organism>
<protein>
    <submittedName>
        <fullName evidence="2">Uncharacterized protein</fullName>
    </submittedName>
</protein>
<dbReference type="AlphaFoldDB" id="A0A9D4PV91"/>
<dbReference type="VEuPathDB" id="VectorBase:RSAN_034880"/>
<sequence length="84" mass="8764">MVDVLVVGGEGGGGGGDEKRKRVMRSMAHLWLEQEVRDLEGQLGQAGRQAAPPPFLVPHTQGAVPNPRVLPPPGEAVPPRGAPS</sequence>
<gene>
    <name evidence="2" type="ORF">HPB52_007340</name>
</gene>
<reference evidence="2" key="2">
    <citation type="submission" date="2021-09" db="EMBL/GenBank/DDBJ databases">
        <authorList>
            <person name="Jia N."/>
            <person name="Wang J."/>
            <person name="Shi W."/>
            <person name="Du L."/>
            <person name="Sun Y."/>
            <person name="Zhan W."/>
            <person name="Jiang J."/>
            <person name="Wang Q."/>
            <person name="Zhang B."/>
            <person name="Ji P."/>
            <person name="Sakyi L.B."/>
            <person name="Cui X."/>
            <person name="Yuan T."/>
            <person name="Jiang B."/>
            <person name="Yang W."/>
            <person name="Lam T.T.-Y."/>
            <person name="Chang Q."/>
            <person name="Ding S."/>
            <person name="Wang X."/>
            <person name="Zhu J."/>
            <person name="Ruan X."/>
            <person name="Zhao L."/>
            <person name="Wei J."/>
            <person name="Que T."/>
            <person name="Du C."/>
            <person name="Cheng J."/>
            <person name="Dai P."/>
            <person name="Han X."/>
            <person name="Huang E."/>
            <person name="Gao Y."/>
            <person name="Liu J."/>
            <person name="Shao H."/>
            <person name="Ye R."/>
            <person name="Li L."/>
            <person name="Wei W."/>
            <person name="Wang X."/>
            <person name="Wang C."/>
            <person name="Huo Q."/>
            <person name="Li W."/>
            <person name="Guo W."/>
            <person name="Chen H."/>
            <person name="Chen S."/>
            <person name="Zhou L."/>
            <person name="Zhou L."/>
            <person name="Ni X."/>
            <person name="Tian J."/>
            <person name="Zhou Y."/>
            <person name="Sheng Y."/>
            <person name="Liu T."/>
            <person name="Pan Y."/>
            <person name="Xia L."/>
            <person name="Li J."/>
            <person name="Zhao F."/>
            <person name="Cao W."/>
        </authorList>
    </citation>
    <scope>NUCLEOTIDE SEQUENCE</scope>
    <source>
        <strain evidence="2">Rsan-2018</strain>
        <tissue evidence="2">Larvae</tissue>
    </source>
</reference>
<accession>A0A9D4PV91</accession>
<proteinExistence type="predicted"/>
<reference evidence="2" key="1">
    <citation type="journal article" date="2020" name="Cell">
        <title>Large-Scale Comparative Analyses of Tick Genomes Elucidate Their Genetic Diversity and Vector Capacities.</title>
        <authorList>
            <consortium name="Tick Genome and Microbiome Consortium (TIGMIC)"/>
            <person name="Jia N."/>
            <person name="Wang J."/>
            <person name="Shi W."/>
            <person name="Du L."/>
            <person name="Sun Y."/>
            <person name="Zhan W."/>
            <person name="Jiang J.F."/>
            <person name="Wang Q."/>
            <person name="Zhang B."/>
            <person name="Ji P."/>
            <person name="Bell-Sakyi L."/>
            <person name="Cui X.M."/>
            <person name="Yuan T.T."/>
            <person name="Jiang B.G."/>
            <person name="Yang W.F."/>
            <person name="Lam T.T."/>
            <person name="Chang Q.C."/>
            <person name="Ding S.J."/>
            <person name="Wang X.J."/>
            <person name="Zhu J.G."/>
            <person name="Ruan X.D."/>
            <person name="Zhao L."/>
            <person name="Wei J.T."/>
            <person name="Ye R.Z."/>
            <person name="Que T.C."/>
            <person name="Du C.H."/>
            <person name="Zhou Y.H."/>
            <person name="Cheng J.X."/>
            <person name="Dai P.F."/>
            <person name="Guo W.B."/>
            <person name="Han X.H."/>
            <person name="Huang E.J."/>
            <person name="Li L.F."/>
            <person name="Wei W."/>
            <person name="Gao Y.C."/>
            <person name="Liu J.Z."/>
            <person name="Shao H.Z."/>
            <person name="Wang X."/>
            <person name="Wang C.C."/>
            <person name="Yang T.C."/>
            <person name="Huo Q.B."/>
            <person name="Li W."/>
            <person name="Chen H.Y."/>
            <person name="Chen S.E."/>
            <person name="Zhou L.G."/>
            <person name="Ni X.B."/>
            <person name="Tian J.H."/>
            <person name="Sheng Y."/>
            <person name="Liu T."/>
            <person name="Pan Y.S."/>
            <person name="Xia L.Y."/>
            <person name="Li J."/>
            <person name="Zhao F."/>
            <person name="Cao W.C."/>
        </authorList>
    </citation>
    <scope>NUCLEOTIDE SEQUENCE</scope>
    <source>
        <strain evidence="2">Rsan-2018</strain>
    </source>
</reference>
<evidence type="ECO:0000313" key="3">
    <source>
        <dbReference type="Proteomes" id="UP000821837"/>
    </source>
</evidence>
<name>A0A9D4PV91_RHISA</name>
<evidence type="ECO:0000313" key="2">
    <source>
        <dbReference type="EMBL" id="KAH7956231.1"/>
    </source>
</evidence>
<feature type="compositionally biased region" description="Pro residues" evidence="1">
    <location>
        <begin position="68"/>
        <end position="84"/>
    </location>
</feature>
<keyword evidence="3" id="KW-1185">Reference proteome</keyword>
<dbReference type="EMBL" id="JABSTV010001250">
    <property type="protein sequence ID" value="KAH7956231.1"/>
    <property type="molecule type" value="Genomic_DNA"/>
</dbReference>
<evidence type="ECO:0000256" key="1">
    <source>
        <dbReference type="SAM" id="MobiDB-lite"/>
    </source>
</evidence>
<dbReference type="Proteomes" id="UP000821837">
    <property type="component" value="Unassembled WGS sequence"/>
</dbReference>
<comment type="caution">
    <text evidence="2">The sequence shown here is derived from an EMBL/GenBank/DDBJ whole genome shotgun (WGS) entry which is preliminary data.</text>
</comment>